<sequence>MLCPNDNATTVDFHVNLLKSTDKFRFVLIANAAAQLQTALNGLPANAEKETLMSRIEYRVSTRWNAISSANFTPLPMWGESETIDGIDNNTQKFSVNMLRSLAAIDVKVTDNDFIMTKVYVYNMPGKGRIAPVAGNYNAAEYKVTAPSIPAGTNKLTAQ</sequence>
<evidence type="ECO:0000313" key="2">
    <source>
        <dbReference type="Proteomes" id="UP000006258"/>
    </source>
</evidence>
<dbReference type="Proteomes" id="UP000006258">
    <property type="component" value="Unassembled WGS sequence"/>
</dbReference>
<reference evidence="1" key="1">
    <citation type="submission" date="2010-07" db="EMBL/GenBank/DDBJ databases">
        <authorList>
            <person name="Muzny D."/>
            <person name="Qin X."/>
            <person name="Buhay C."/>
            <person name="Dugan-Rocha S."/>
            <person name="Ding Y."/>
            <person name="Chen G."/>
            <person name="Hawes A."/>
            <person name="Holder M."/>
            <person name="Jhangiani S."/>
            <person name="Johnson A."/>
            <person name="Khan Z."/>
            <person name="Li Z."/>
            <person name="Liu W."/>
            <person name="Liu X."/>
            <person name="Perez L."/>
            <person name="Shen H."/>
            <person name="Wang Q."/>
            <person name="Watt J."/>
            <person name="Xi L."/>
            <person name="Xin Y."/>
            <person name="Zhou J."/>
            <person name="Deng J."/>
            <person name="Jiang H."/>
            <person name="Liu Y."/>
            <person name="Qu J."/>
            <person name="Song X.-Z."/>
            <person name="Zhang L."/>
            <person name="Villasana D."/>
            <person name="Johnson A."/>
            <person name="Liu J."/>
            <person name="Liyanage D."/>
            <person name="Lorensuhewa L."/>
            <person name="Robinson T."/>
            <person name="Song A."/>
            <person name="Song B.-B."/>
            <person name="Dinh H."/>
            <person name="Thornton R."/>
            <person name="Coyle M."/>
            <person name="Francisco L."/>
            <person name="Jackson L."/>
            <person name="Javaid M."/>
            <person name="Korchina V."/>
            <person name="Kovar C."/>
            <person name="Mata R."/>
            <person name="Mathew T."/>
            <person name="Ngo R."/>
            <person name="Nguyen L."/>
            <person name="Nguyen N."/>
            <person name="Okwuonu G."/>
            <person name="Ongeri F."/>
            <person name="Pham C."/>
            <person name="Simmons D."/>
            <person name="Wilczek-Boney K."/>
            <person name="Hale W."/>
            <person name="Jakkamsetti A."/>
            <person name="Pham P."/>
            <person name="Ruth R."/>
            <person name="San Lucas F."/>
            <person name="Warren J."/>
            <person name="Zhang J."/>
            <person name="Zhao Z."/>
            <person name="Zhou C."/>
            <person name="Zhu D."/>
            <person name="Lee S."/>
            <person name="Bess C."/>
            <person name="Blankenburg K."/>
            <person name="Forbes L."/>
            <person name="Fu Q."/>
            <person name="Gubbala S."/>
            <person name="Hirani K."/>
            <person name="Jayaseelan J.C."/>
            <person name="Lara F."/>
            <person name="Munidasa M."/>
            <person name="Palculict T."/>
            <person name="Patil S."/>
            <person name="Pu L.-L."/>
            <person name="Saada N."/>
            <person name="Tang L."/>
            <person name="Weissenberger G."/>
            <person name="Zhu Y."/>
            <person name="Hemphill L."/>
            <person name="Shang Y."/>
            <person name="Youmans B."/>
            <person name="Ayvaz T."/>
            <person name="Ross M."/>
            <person name="Santibanez J."/>
            <person name="Aqrawi P."/>
            <person name="Gross S."/>
            <person name="Joshi V."/>
            <person name="Fowler G."/>
            <person name="Nazareth L."/>
            <person name="Reid J."/>
            <person name="Worley K."/>
            <person name="Petrosino J."/>
            <person name="Highlander S."/>
            <person name="Gibbs R."/>
        </authorList>
    </citation>
    <scope>NUCLEOTIDE SEQUENCE [LARGE SCALE GENOMIC DNA]</scope>
    <source>
        <strain evidence="1">ATCC 33861</strain>
    </source>
</reference>
<comment type="caution">
    <text evidence="1">The sequence shown here is derived from an EMBL/GenBank/DDBJ whole genome shotgun (WGS) entry which is preliminary data.</text>
</comment>
<dbReference type="STRING" id="525373.HMPREF0766_10176"/>
<evidence type="ECO:0000313" key="1">
    <source>
        <dbReference type="EMBL" id="EFK59259.1"/>
    </source>
</evidence>
<protein>
    <submittedName>
        <fullName evidence="1">Uncharacterized protein</fullName>
    </submittedName>
</protein>
<name>D7VGQ7_SPHSI</name>
<accession>D7VGQ7</accession>
<organism evidence="1 2">
    <name type="scientific">Sphingobacterium spiritivorum ATCC 33861</name>
    <dbReference type="NCBI Taxonomy" id="525373"/>
    <lineage>
        <taxon>Bacteria</taxon>
        <taxon>Pseudomonadati</taxon>
        <taxon>Bacteroidota</taxon>
        <taxon>Sphingobacteriia</taxon>
        <taxon>Sphingobacteriales</taxon>
        <taxon>Sphingobacteriaceae</taxon>
        <taxon>Sphingobacterium</taxon>
    </lineage>
</organism>
<dbReference type="GeneID" id="95431547"/>
<dbReference type="HOGENOM" id="CLU_1659621_0_0_10"/>
<dbReference type="AlphaFoldDB" id="D7VGQ7"/>
<gene>
    <name evidence="1" type="ORF">HMPREF0766_10176</name>
</gene>
<dbReference type="EMBL" id="ACHA02000002">
    <property type="protein sequence ID" value="EFK59259.1"/>
    <property type="molecule type" value="Genomic_DNA"/>
</dbReference>
<dbReference type="RefSeq" id="WP_002996797.1">
    <property type="nucleotide sequence ID" value="NZ_GL379771.1"/>
</dbReference>
<proteinExistence type="predicted"/>
<keyword evidence="2" id="KW-1185">Reference proteome</keyword>